<feature type="compositionally biased region" description="Polar residues" evidence="1">
    <location>
        <begin position="1"/>
        <end position="12"/>
    </location>
</feature>
<dbReference type="OrthoDB" id="10257085at2759"/>
<dbReference type="PANTHER" id="PTHR10285">
    <property type="entry name" value="URIDINE KINASE"/>
    <property type="match status" value="1"/>
</dbReference>
<dbReference type="RefSeq" id="XP_002679922.1">
    <property type="nucleotide sequence ID" value="XM_002679876.1"/>
</dbReference>
<reference evidence="3 4" key="1">
    <citation type="journal article" date="2010" name="Cell">
        <title>The genome of Naegleria gruberi illuminates early eukaryotic versatility.</title>
        <authorList>
            <person name="Fritz-Laylin L.K."/>
            <person name="Prochnik S.E."/>
            <person name="Ginger M.L."/>
            <person name="Dacks J.B."/>
            <person name="Carpenter M.L."/>
            <person name="Field M.C."/>
            <person name="Kuo A."/>
            <person name="Paredez A."/>
            <person name="Chapman J."/>
            <person name="Pham J."/>
            <person name="Shu S."/>
            <person name="Neupane R."/>
            <person name="Cipriano M."/>
            <person name="Mancuso J."/>
            <person name="Tu H."/>
            <person name="Salamov A."/>
            <person name="Lindquist E."/>
            <person name="Shapiro H."/>
            <person name="Lucas S."/>
            <person name="Grigoriev I.V."/>
            <person name="Cande W.Z."/>
            <person name="Fulton C."/>
            <person name="Rokhsar D.S."/>
            <person name="Dawson S.C."/>
        </authorList>
    </citation>
    <scope>NUCLEOTIDE SEQUENCE [LARGE SCALE GENOMIC DNA]</scope>
    <source>
        <strain evidence="3 4">NEG-M</strain>
    </source>
</reference>
<feature type="non-terminal residue" evidence="3">
    <location>
        <position position="584"/>
    </location>
</feature>
<feature type="domain" description="Phosphoribulokinase/uridine kinase" evidence="2">
    <location>
        <begin position="324"/>
        <end position="520"/>
    </location>
</feature>
<evidence type="ECO:0000259" key="2">
    <source>
        <dbReference type="Pfam" id="PF00485"/>
    </source>
</evidence>
<evidence type="ECO:0000313" key="4">
    <source>
        <dbReference type="Proteomes" id="UP000006671"/>
    </source>
</evidence>
<keyword evidence="3" id="KW-0418">Kinase</keyword>
<dbReference type="GO" id="GO:0005524">
    <property type="term" value="F:ATP binding"/>
    <property type="evidence" value="ECO:0007669"/>
    <property type="project" value="InterPro"/>
</dbReference>
<dbReference type="Proteomes" id="UP000006671">
    <property type="component" value="Unassembled WGS sequence"/>
</dbReference>
<dbReference type="AlphaFoldDB" id="D2V712"/>
<dbReference type="VEuPathDB" id="AmoebaDB:NAEGRDRAFT_77285"/>
<dbReference type="InterPro" id="IPR018163">
    <property type="entry name" value="Thr/Ala-tRNA-synth_IIc_edit"/>
</dbReference>
<dbReference type="SUPFAM" id="SSF55186">
    <property type="entry name" value="ThrRS/AlaRS common domain"/>
    <property type="match status" value="1"/>
</dbReference>
<dbReference type="EMBL" id="GG738855">
    <property type="protein sequence ID" value="EFC47178.1"/>
    <property type="molecule type" value="Genomic_DNA"/>
</dbReference>
<dbReference type="InterPro" id="IPR027417">
    <property type="entry name" value="P-loop_NTPase"/>
</dbReference>
<proteinExistence type="predicted"/>
<dbReference type="KEGG" id="ngr:NAEGRDRAFT_77285"/>
<accession>D2V712</accession>
<sequence length="584" mass="66602">MSASHSDTTLLSVHTEGEMRRPSQHWLSQTTEVEFPDKSIHVFPCPVKCFDIAVLLKKHMHIKTDIYALEINNLITSLNEVISFAQVKVAPVLKDSVEGHAILRRSLVFLVGLATHLEFPELSLSVEHSLRSGYMICVDGKDELTNEQVSKVQHRMELLVSKDLPILTRYVSYEMAMDFFQNVVKRPYTASLISANNDPAVPIDYCDGVDQQYFDLHHRTLVARTSFMKSTFTLEKFKQGFKLSFPNEPYDFGLEFNDETLSNVYSEYNNWGRITNTRCVGDLNQHVNDNTIKWFMALNHALHDQKIVKIALDIFSRKDKVKLILAAGPSSSGKTTFAKKLSIQLEILGIKPVTISVDDYYKPNKECPLDENGNYDFETIDALRIDLLNDHLESLIKGEEVMSPIFDFRKGEPKAVGRKIKCLPGQVLLMEGIHCLNDKLTPKIPSENKFKIFLAPLTQLNLDEMNFISNNTTRLLRRMVRDFNFRGHSVTSTLDMWPAVRKAEHKNVFPFMKNADVVFNTSLDYEYSVLKVYAKPLLSAVSPQSPHYNSARELLAFLRYFHAIPAGSIPSDSLLREFIGDSFF</sequence>
<dbReference type="Pfam" id="PF00485">
    <property type="entry name" value="PRK"/>
    <property type="match status" value="1"/>
</dbReference>
<evidence type="ECO:0000313" key="3">
    <source>
        <dbReference type="EMBL" id="EFC47178.1"/>
    </source>
</evidence>
<dbReference type="STRING" id="5762.D2V712"/>
<dbReference type="GO" id="GO:0016301">
    <property type="term" value="F:kinase activity"/>
    <property type="evidence" value="ECO:0007669"/>
    <property type="project" value="UniProtKB-KW"/>
</dbReference>
<evidence type="ECO:0000256" key="1">
    <source>
        <dbReference type="SAM" id="MobiDB-lite"/>
    </source>
</evidence>
<dbReference type="CDD" id="cd02028">
    <property type="entry name" value="UMPK_like"/>
    <property type="match status" value="1"/>
</dbReference>
<protein>
    <submittedName>
        <fullName evidence="3">Uridine kinase family protein</fullName>
    </submittedName>
</protein>
<dbReference type="SUPFAM" id="SSF52540">
    <property type="entry name" value="P-loop containing nucleoside triphosphate hydrolases"/>
    <property type="match status" value="1"/>
</dbReference>
<dbReference type="InParanoid" id="D2V712"/>
<dbReference type="Gene3D" id="3.40.50.300">
    <property type="entry name" value="P-loop containing nucleotide triphosphate hydrolases"/>
    <property type="match status" value="1"/>
</dbReference>
<dbReference type="eggNOG" id="KOG4203">
    <property type="taxonomic scope" value="Eukaryota"/>
</dbReference>
<name>D2V712_NAEGR</name>
<organism evidence="4">
    <name type="scientific">Naegleria gruberi</name>
    <name type="common">Amoeba</name>
    <dbReference type="NCBI Taxonomy" id="5762"/>
    <lineage>
        <taxon>Eukaryota</taxon>
        <taxon>Discoba</taxon>
        <taxon>Heterolobosea</taxon>
        <taxon>Tetramitia</taxon>
        <taxon>Eutetramitia</taxon>
        <taxon>Vahlkampfiidae</taxon>
        <taxon>Naegleria</taxon>
    </lineage>
</organism>
<dbReference type="InterPro" id="IPR006083">
    <property type="entry name" value="PRK/URK"/>
</dbReference>
<keyword evidence="4" id="KW-1185">Reference proteome</keyword>
<dbReference type="GeneID" id="8848942"/>
<gene>
    <name evidence="3" type="ORF">NAEGRDRAFT_77285</name>
</gene>
<feature type="region of interest" description="Disordered" evidence="1">
    <location>
        <begin position="1"/>
        <end position="23"/>
    </location>
</feature>
<keyword evidence="3" id="KW-0808">Transferase</keyword>
<dbReference type="Gene3D" id="3.30.980.10">
    <property type="entry name" value="Threonyl-trna Synthetase, Chain A, domain 2"/>
    <property type="match status" value="1"/>
</dbReference>